<dbReference type="AlphaFoldDB" id="A0A0L6UU79"/>
<gene>
    <name evidence="2" type="ORF">VP01_3802g2</name>
</gene>
<dbReference type="EMBL" id="LAVV01008838">
    <property type="protein sequence ID" value="KNZ51802.1"/>
    <property type="molecule type" value="Genomic_DNA"/>
</dbReference>
<comment type="caution">
    <text evidence="2">The sequence shown here is derived from an EMBL/GenBank/DDBJ whole genome shotgun (WGS) entry which is preliminary data.</text>
</comment>
<sequence length="443" mass="49281">PTTPLHRLIVRPCQPQELPVPPHANDTTSPPAPNQPKPNNVLSVPSNSKPSSAPKVWEKVHQLQETVWETEILDWSWVQFQKGLLFFLKKDQTHLGVHMAKLHGARILKWKCIILGHCVYGNKVNHMVTQDSEFTPFLEAVKQSPTSKITIKITMTDPSKSAKSMVQPNLDVNSLVAIKIVADITAHILDVYGGTTESMRVKDPRDPDRSIYVNHQNLWVWAQAILHGAEGVNLLTLPDSTHFQSDNVKIFTLNEHLARLANSARLSLPTSDTSIQLSPDQQSKTGCVMAPQSIPPLAGRNEACATPPAHPVSHLEPAFKHSWATSTSSNMELLGPSTWKTNCQYQVQDQHSSTRKFPTSGGSSYARSSTHSPSIIMDSVPRPGHTQDFRPLTAAGRAMSMNEFLDFCNFARDDMIPCGLIDLAHIWHWSYFQEGSLLELQDL</sequence>
<evidence type="ECO:0000256" key="1">
    <source>
        <dbReference type="SAM" id="MobiDB-lite"/>
    </source>
</evidence>
<dbReference type="OrthoDB" id="2507496at2759"/>
<feature type="non-terminal residue" evidence="2">
    <location>
        <position position="1"/>
    </location>
</feature>
<dbReference type="Proteomes" id="UP000037035">
    <property type="component" value="Unassembled WGS sequence"/>
</dbReference>
<dbReference type="VEuPathDB" id="FungiDB:VP01_3802g2"/>
<feature type="compositionally biased region" description="Polar residues" evidence="1">
    <location>
        <begin position="37"/>
        <end position="51"/>
    </location>
</feature>
<reference evidence="2 3" key="1">
    <citation type="submission" date="2015-08" db="EMBL/GenBank/DDBJ databases">
        <title>Next Generation Sequencing and Analysis of the Genome of Puccinia sorghi L Schw, the Causal Agent of Maize Common Rust.</title>
        <authorList>
            <person name="Rochi L."/>
            <person name="Burguener G."/>
            <person name="Darino M."/>
            <person name="Turjanski A."/>
            <person name="Kreff E."/>
            <person name="Dieguez M.J."/>
            <person name="Sacco F."/>
        </authorList>
    </citation>
    <scope>NUCLEOTIDE SEQUENCE [LARGE SCALE GENOMIC DNA]</scope>
    <source>
        <strain evidence="2 3">RO10H11247</strain>
    </source>
</reference>
<feature type="region of interest" description="Disordered" evidence="1">
    <location>
        <begin position="351"/>
        <end position="383"/>
    </location>
</feature>
<evidence type="ECO:0000313" key="2">
    <source>
        <dbReference type="EMBL" id="KNZ51802.1"/>
    </source>
</evidence>
<accession>A0A0L6UU79</accession>
<keyword evidence="3" id="KW-1185">Reference proteome</keyword>
<proteinExistence type="predicted"/>
<feature type="region of interest" description="Disordered" evidence="1">
    <location>
        <begin position="1"/>
        <end position="53"/>
    </location>
</feature>
<protein>
    <submittedName>
        <fullName evidence="2">Uncharacterized protein</fullName>
    </submittedName>
</protein>
<organism evidence="2 3">
    <name type="scientific">Puccinia sorghi</name>
    <dbReference type="NCBI Taxonomy" id="27349"/>
    <lineage>
        <taxon>Eukaryota</taxon>
        <taxon>Fungi</taxon>
        <taxon>Dikarya</taxon>
        <taxon>Basidiomycota</taxon>
        <taxon>Pucciniomycotina</taxon>
        <taxon>Pucciniomycetes</taxon>
        <taxon>Pucciniales</taxon>
        <taxon>Pucciniaceae</taxon>
        <taxon>Puccinia</taxon>
    </lineage>
</organism>
<name>A0A0L6UU79_9BASI</name>
<feature type="compositionally biased region" description="Polar residues" evidence="1">
    <location>
        <begin position="351"/>
        <end position="373"/>
    </location>
</feature>
<evidence type="ECO:0000313" key="3">
    <source>
        <dbReference type="Proteomes" id="UP000037035"/>
    </source>
</evidence>